<dbReference type="Proteomes" id="UP001064048">
    <property type="component" value="Chromosome 3"/>
</dbReference>
<accession>A0ACC0JUC7</accession>
<name>A0ACC0JUC7_CHOFU</name>
<dbReference type="EMBL" id="CM046103">
    <property type="protein sequence ID" value="KAI8427478.1"/>
    <property type="molecule type" value="Genomic_DNA"/>
</dbReference>
<proteinExistence type="predicted"/>
<reference evidence="1 2" key="1">
    <citation type="journal article" date="2022" name="Genome Biol. Evol.">
        <title>The Spruce Budworm Genome: Reconstructing the Evolutionary History of Antifreeze Proteins.</title>
        <authorList>
            <person name="Beliveau C."/>
            <person name="Gagne P."/>
            <person name="Picq S."/>
            <person name="Vernygora O."/>
            <person name="Keeling C.I."/>
            <person name="Pinkney K."/>
            <person name="Doucet D."/>
            <person name="Wen F."/>
            <person name="Johnston J.S."/>
            <person name="Maaroufi H."/>
            <person name="Boyle B."/>
            <person name="Laroche J."/>
            <person name="Dewar K."/>
            <person name="Juretic N."/>
            <person name="Blackburn G."/>
            <person name="Nisole A."/>
            <person name="Brunet B."/>
            <person name="Brandao M."/>
            <person name="Lumley L."/>
            <person name="Duan J."/>
            <person name="Quan G."/>
            <person name="Lucarotti C.J."/>
            <person name="Roe A.D."/>
            <person name="Sperling F.A.H."/>
            <person name="Levesque R.C."/>
            <person name="Cusson M."/>
        </authorList>
    </citation>
    <scope>NUCLEOTIDE SEQUENCE [LARGE SCALE GENOMIC DNA]</scope>
    <source>
        <strain evidence="1">Glfc:IPQL:Cfum</strain>
    </source>
</reference>
<sequence>MFLVITLAAVYLATNVASAATVPQYEKVYYDLENADVLFKEYLEIHNKHYSAQEYPKRLETFKQSLREINIRNEVFSQTVFAPTVFSDLTQEEHESRFGFLPSNSTEAKVTLEVDPNAIYEDHFDWRDKGVVAPVKDQGPCGSCYIFSAIANIEGQYAIKHGECLSLSEQQALDCLRTHGCGGGFPDDVMSQFAIDNAGVELEADYTPYSARSLQCVEKASKKHVTVKDSKSVEINDEDALKKYLVTYGPLSIGLDATDMLTYKSGILHPAKCKKLVANHAVLLVGYGEEAGTPYWIIKNSWGTNWGEQGYVRMVRGIKACAITTYVAASTVA</sequence>
<protein>
    <submittedName>
        <fullName evidence="1">Uncharacterized protein</fullName>
    </submittedName>
</protein>
<evidence type="ECO:0000313" key="1">
    <source>
        <dbReference type="EMBL" id="KAI8427478.1"/>
    </source>
</evidence>
<keyword evidence="2" id="KW-1185">Reference proteome</keyword>
<gene>
    <name evidence="1" type="ORF">MSG28_002011</name>
</gene>
<comment type="caution">
    <text evidence="1">The sequence shown here is derived from an EMBL/GenBank/DDBJ whole genome shotgun (WGS) entry which is preliminary data.</text>
</comment>
<organism evidence="1 2">
    <name type="scientific">Choristoneura fumiferana</name>
    <name type="common">Spruce budworm moth</name>
    <name type="synonym">Archips fumiferana</name>
    <dbReference type="NCBI Taxonomy" id="7141"/>
    <lineage>
        <taxon>Eukaryota</taxon>
        <taxon>Metazoa</taxon>
        <taxon>Ecdysozoa</taxon>
        <taxon>Arthropoda</taxon>
        <taxon>Hexapoda</taxon>
        <taxon>Insecta</taxon>
        <taxon>Pterygota</taxon>
        <taxon>Neoptera</taxon>
        <taxon>Endopterygota</taxon>
        <taxon>Lepidoptera</taxon>
        <taxon>Glossata</taxon>
        <taxon>Ditrysia</taxon>
        <taxon>Tortricoidea</taxon>
        <taxon>Tortricidae</taxon>
        <taxon>Tortricinae</taxon>
        <taxon>Choristoneura</taxon>
    </lineage>
</organism>
<evidence type="ECO:0000313" key="2">
    <source>
        <dbReference type="Proteomes" id="UP001064048"/>
    </source>
</evidence>